<organism evidence="2">
    <name type="scientific">Streptomyces sp. R08</name>
    <dbReference type="NCBI Taxonomy" id="3238624"/>
    <lineage>
        <taxon>Bacteria</taxon>
        <taxon>Bacillati</taxon>
        <taxon>Actinomycetota</taxon>
        <taxon>Actinomycetes</taxon>
        <taxon>Kitasatosporales</taxon>
        <taxon>Streptomycetaceae</taxon>
        <taxon>Streptomyces</taxon>
    </lineage>
</organism>
<protein>
    <submittedName>
        <fullName evidence="2">Helix-turn-helix transcriptional regulator</fullName>
    </submittedName>
</protein>
<accession>A0AB39M743</accession>
<evidence type="ECO:0000259" key="1">
    <source>
        <dbReference type="PROSITE" id="PS50943"/>
    </source>
</evidence>
<gene>
    <name evidence="2" type="ORF">AB5J58_16460</name>
</gene>
<name>A0AB39M743_9ACTN</name>
<dbReference type="SUPFAM" id="SSF47413">
    <property type="entry name" value="lambda repressor-like DNA-binding domains"/>
    <property type="match status" value="1"/>
</dbReference>
<dbReference type="Pfam" id="PF19054">
    <property type="entry name" value="DUF5753"/>
    <property type="match status" value="1"/>
</dbReference>
<dbReference type="CDD" id="cd00093">
    <property type="entry name" value="HTH_XRE"/>
    <property type="match status" value="1"/>
</dbReference>
<dbReference type="Pfam" id="PF13560">
    <property type="entry name" value="HTH_31"/>
    <property type="match status" value="1"/>
</dbReference>
<dbReference type="AlphaFoldDB" id="A0AB39M743"/>
<sequence length="283" mass="31868">MTTDYQQAREALGVRLRELRMSAPDGRLTGTRLAQILGWPQPKISKLENGKQTATPEDLQAWADATGQPETYGELLARLRGFESHIRSWRRQLSGGHQPVQQTIAAEYERSATVHGFESATVPGILQTADYARHVFNRYAELQHSPRDTEAAVRARLKRQELLYDAHRHFEILIGETALRSLICPPSVLAAQLDRLSGLIGLDTVRLGIIPLTASLKIPPTGGFWVHDERLVMVENWHAELWIDDADSIALYLRTWRTLRESAVFGTDAQNLISHARRSLNLV</sequence>
<evidence type="ECO:0000313" key="2">
    <source>
        <dbReference type="EMBL" id="XDQ01689.1"/>
    </source>
</evidence>
<dbReference type="RefSeq" id="WP_329556523.1">
    <property type="nucleotide sequence ID" value="NZ_CP163431.1"/>
</dbReference>
<dbReference type="Gene3D" id="1.10.260.40">
    <property type="entry name" value="lambda repressor-like DNA-binding domains"/>
    <property type="match status" value="1"/>
</dbReference>
<dbReference type="GO" id="GO:0003677">
    <property type="term" value="F:DNA binding"/>
    <property type="evidence" value="ECO:0007669"/>
    <property type="project" value="InterPro"/>
</dbReference>
<feature type="domain" description="HTH cro/C1-type" evidence="1">
    <location>
        <begin position="16"/>
        <end position="75"/>
    </location>
</feature>
<dbReference type="PROSITE" id="PS50943">
    <property type="entry name" value="HTH_CROC1"/>
    <property type="match status" value="1"/>
</dbReference>
<reference evidence="2" key="1">
    <citation type="submission" date="2024-07" db="EMBL/GenBank/DDBJ databases">
        <authorList>
            <person name="Yu S.T."/>
        </authorList>
    </citation>
    <scope>NUCLEOTIDE SEQUENCE</scope>
    <source>
        <strain evidence="2">R08</strain>
    </source>
</reference>
<proteinExistence type="predicted"/>
<dbReference type="InterPro" id="IPR001387">
    <property type="entry name" value="Cro/C1-type_HTH"/>
</dbReference>
<dbReference type="InterPro" id="IPR043917">
    <property type="entry name" value="DUF5753"/>
</dbReference>
<dbReference type="SMART" id="SM00530">
    <property type="entry name" value="HTH_XRE"/>
    <property type="match status" value="1"/>
</dbReference>
<dbReference type="InterPro" id="IPR010982">
    <property type="entry name" value="Lambda_DNA-bd_dom_sf"/>
</dbReference>
<dbReference type="EMBL" id="CP163431">
    <property type="protein sequence ID" value="XDQ01689.1"/>
    <property type="molecule type" value="Genomic_DNA"/>
</dbReference>